<feature type="compositionally biased region" description="Acidic residues" evidence="6">
    <location>
        <begin position="21"/>
        <end position="37"/>
    </location>
</feature>
<accession>M1CFK5</accession>
<feature type="region of interest" description="Disordered" evidence="6">
    <location>
        <begin position="1"/>
        <end position="38"/>
    </location>
</feature>
<dbReference type="AlphaFoldDB" id="M1CFK5"/>
<dbReference type="PANTHER" id="PTHR34951">
    <property type="entry name" value="B6F COMPLEX SUBUNIT, PUTATIVE, EXPRESSED-RELATED"/>
    <property type="match status" value="1"/>
</dbReference>
<dbReference type="Proteomes" id="UP000011115">
    <property type="component" value="Unassembled WGS sequence"/>
</dbReference>
<dbReference type="InterPro" id="IPR015300">
    <property type="entry name" value="DNA-bd_pseudobarrel_sf"/>
</dbReference>
<dbReference type="Gramene" id="PGSC0003DMT400066468">
    <property type="protein sequence ID" value="PGSC0003DMT400066468"/>
    <property type="gene ID" value="PGSC0003DMG401025831"/>
</dbReference>
<dbReference type="EnsemblPlants" id="PGSC0003DMT400066468">
    <property type="protein sequence ID" value="PGSC0003DMT400066468"/>
    <property type="gene ID" value="PGSC0003DMG401025831"/>
</dbReference>
<sequence>MGKNFVKIGKAPRSKHRHAEETEEEEYEDEEEEEEQNEWAGIVEKNASCSKAGYQRATARKYVPIDVIKGFNFELPSSITIRDSTGREFETKLKNWKDGRIWLIGGWHSLCRWNLVEKDVKCICEFVKGKGNKVLYLQVQILHEGSVSNSNTKYKKLFTAT</sequence>
<comment type="subcellular location">
    <subcellularLocation>
        <location evidence="1">Nucleus</location>
    </subcellularLocation>
</comment>
<evidence type="ECO:0000256" key="1">
    <source>
        <dbReference type="ARBA" id="ARBA00004123"/>
    </source>
</evidence>
<evidence type="ECO:0000313" key="7">
    <source>
        <dbReference type="EnsemblPlants" id="PGSC0003DMT400066468"/>
    </source>
</evidence>
<keyword evidence="4" id="KW-0804">Transcription</keyword>
<keyword evidence="8" id="KW-1185">Reference proteome</keyword>
<dbReference type="SUPFAM" id="SSF101936">
    <property type="entry name" value="DNA-binding pseudobarrel domain"/>
    <property type="match status" value="1"/>
</dbReference>
<dbReference type="ExpressionAtlas" id="M1CFK5">
    <property type="expression patterns" value="baseline"/>
</dbReference>
<organism evidence="7 8">
    <name type="scientific">Solanum tuberosum</name>
    <name type="common">Potato</name>
    <dbReference type="NCBI Taxonomy" id="4113"/>
    <lineage>
        <taxon>Eukaryota</taxon>
        <taxon>Viridiplantae</taxon>
        <taxon>Streptophyta</taxon>
        <taxon>Embryophyta</taxon>
        <taxon>Tracheophyta</taxon>
        <taxon>Spermatophyta</taxon>
        <taxon>Magnoliopsida</taxon>
        <taxon>eudicotyledons</taxon>
        <taxon>Gunneridae</taxon>
        <taxon>Pentapetalae</taxon>
        <taxon>asterids</taxon>
        <taxon>lamiids</taxon>
        <taxon>Solanales</taxon>
        <taxon>Solanaceae</taxon>
        <taxon>Solanoideae</taxon>
        <taxon>Solaneae</taxon>
        <taxon>Solanum</taxon>
    </lineage>
</organism>
<keyword evidence="2" id="KW-0805">Transcription regulation</keyword>
<evidence type="ECO:0000256" key="4">
    <source>
        <dbReference type="ARBA" id="ARBA00023163"/>
    </source>
</evidence>
<proteinExistence type="predicted"/>
<keyword evidence="3" id="KW-0238">DNA-binding</keyword>
<evidence type="ECO:0000313" key="8">
    <source>
        <dbReference type="Proteomes" id="UP000011115"/>
    </source>
</evidence>
<protein>
    <submittedName>
        <fullName evidence="7">B3 domain-containing protein</fullName>
    </submittedName>
</protein>
<dbReference type="PANTHER" id="PTHR34951:SF7">
    <property type="entry name" value="TF-B3 DOMAIN-CONTAINING PROTEIN"/>
    <property type="match status" value="1"/>
</dbReference>
<dbReference type="Gene3D" id="2.40.330.10">
    <property type="entry name" value="DNA-binding pseudobarrel domain"/>
    <property type="match status" value="1"/>
</dbReference>
<name>M1CFK5_SOLTU</name>
<evidence type="ECO:0000256" key="3">
    <source>
        <dbReference type="ARBA" id="ARBA00023125"/>
    </source>
</evidence>
<dbReference type="GO" id="GO:0005634">
    <property type="term" value="C:nucleus"/>
    <property type="evidence" value="ECO:0007669"/>
    <property type="project" value="UniProtKB-SubCell"/>
</dbReference>
<evidence type="ECO:0000256" key="6">
    <source>
        <dbReference type="SAM" id="MobiDB-lite"/>
    </source>
</evidence>
<dbReference type="InterPro" id="IPR053333">
    <property type="entry name" value="Cytochrome_b6-f_sub7"/>
</dbReference>
<reference evidence="8" key="1">
    <citation type="journal article" date="2011" name="Nature">
        <title>Genome sequence and analysis of the tuber crop potato.</title>
        <authorList>
            <consortium name="The Potato Genome Sequencing Consortium"/>
        </authorList>
    </citation>
    <scope>NUCLEOTIDE SEQUENCE [LARGE SCALE GENOMIC DNA]</scope>
    <source>
        <strain evidence="8">cv. DM1-3 516 R44</strain>
    </source>
</reference>
<keyword evidence="5" id="KW-0539">Nucleus</keyword>
<reference evidence="7" key="2">
    <citation type="submission" date="2015-06" db="UniProtKB">
        <authorList>
            <consortium name="EnsemblPlants"/>
        </authorList>
    </citation>
    <scope>IDENTIFICATION</scope>
    <source>
        <strain evidence="7">DM1-3 516 R44</strain>
    </source>
</reference>
<dbReference type="GO" id="GO:0003677">
    <property type="term" value="F:DNA binding"/>
    <property type="evidence" value="ECO:0007669"/>
    <property type="project" value="UniProtKB-KW"/>
</dbReference>
<dbReference type="HOGENOM" id="CLU_1646661_0_0_1"/>
<evidence type="ECO:0000256" key="2">
    <source>
        <dbReference type="ARBA" id="ARBA00023015"/>
    </source>
</evidence>
<evidence type="ECO:0000256" key="5">
    <source>
        <dbReference type="ARBA" id="ARBA00023242"/>
    </source>
</evidence>